<comment type="similarity">
    <text evidence="3 18">Belongs to the FAD-dependent oxidoreductase 2 family. FRD/SDH subfamily.</text>
</comment>
<dbReference type="NCBIfam" id="TIGR01816">
    <property type="entry name" value="sdhA_forward"/>
    <property type="match status" value="1"/>
</dbReference>
<dbReference type="InterPro" id="IPR015939">
    <property type="entry name" value="Fum_Rdtase/Succ_DH_flav-like_C"/>
</dbReference>
<dbReference type="GO" id="GO:0006099">
    <property type="term" value="P:tricarboxylic acid cycle"/>
    <property type="evidence" value="ECO:0007669"/>
    <property type="project" value="UniProtKB-UniRule"/>
</dbReference>
<keyword evidence="11 18" id="KW-0472">Membrane</keyword>
<feature type="binding site" evidence="16">
    <location>
        <begin position="34"/>
        <end position="49"/>
    </location>
    <ligand>
        <name>FAD</name>
        <dbReference type="ChEBI" id="CHEBI:57692"/>
    </ligand>
</feature>
<evidence type="ECO:0000259" key="20">
    <source>
        <dbReference type="Pfam" id="PF02910"/>
    </source>
</evidence>
<feature type="binding site" evidence="16">
    <location>
        <begin position="399"/>
        <end position="400"/>
    </location>
    <ligand>
        <name>FAD</name>
        <dbReference type="ChEBI" id="CHEBI:57692"/>
    </ligand>
</feature>
<dbReference type="InterPro" id="IPR037099">
    <property type="entry name" value="Fum_R/Succ_DH_flav-like_C_sf"/>
</dbReference>
<dbReference type="InterPro" id="IPR014006">
    <property type="entry name" value="Succ_Dhase_FrdA_Gneg"/>
</dbReference>
<feature type="modified residue" description="Tele-8alpha-FAD histidine" evidence="17">
    <location>
        <position position="42"/>
    </location>
</feature>
<dbReference type="FunFam" id="3.90.700.10:FF:000001">
    <property type="entry name" value="Mitochondrial succinate dehydrogenase flavoprotein subunit"/>
    <property type="match status" value="1"/>
</dbReference>
<evidence type="ECO:0000256" key="17">
    <source>
        <dbReference type="PIRSR" id="PIRSR611281-4"/>
    </source>
</evidence>
<keyword evidence="18" id="KW-0816">Tricarboxylic acid cycle</keyword>
<evidence type="ECO:0000256" key="12">
    <source>
        <dbReference type="ARBA" id="ARBA00049220"/>
    </source>
</evidence>
<dbReference type="Proteomes" id="UP000469545">
    <property type="component" value="Unassembled WGS sequence"/>
</dbReference>
<dbReference type="UniPathway" id="UPA00223">
    <property type="reaction ID" value="UER01005"/>
</dbReference>
<comment type="subcellular location">
    <subcellularLocation>
        <location evidence="1">Membrane</location>
        <topology evidence="1">Peripheral membrane protein</topology>
    </subcellularLocation>
</comment>
<dbReference type="InterPro" id="IPR003952">
    <property type="entry name" value="FRD_SDH_FAD_BS"/>
</dbReference>
<feature type="domain" description="FAD-dependent oxidoreductase 2 FAD-binding" evidence="19">
    <location>
        <begin position="7"/>
        <end position="400"/>
    </location>
</feature>
<feature type="binding site" evidence="15">
    <location>
        <position position="242"/>
    </location>
    <ligand>
        <name>substrate</name>
    </ligand>
</feature>
<name>A0A6N9ULV4_9ACTN</name>
<evidence type="ECO:0000313" key="22">
    <source>
        <dbReference type="Proteomes" id="UP000469545"/>
    </source>
</evidence>
<evidence type="ECO:0000256" key="13">
    <source>
        <dbReference type="NCBIfam" id="TIGR01816"/>
    </source>
</evidence>
<dbReference type="EMBL" id="JAAGMB010000254">
    <property type="protein sequence ID" value="NEB17143.1"/>
    <property type="molecule type" value="Genomic_DNA"/>
</dbReference>
<feature type="binding site" evidence="15">
    <location>
        <position position="254"/>
    </location>
    <ligand>
        <name>substrate</name>
    </ligand>
</feature>
<evidence type="ECO:0000256" key="7">
    <source>
        <dbReference type="ARBA" id="ARBA00022630"/>
    </source>
</evidence>
<dbReference type="Gene3D" id="3.50.50.60">
    <property type="entry name" value="FAD/NAD(P)-binding domain"/>
    <property type="match status" value="1"/>
</dbReference>
<dbReference type="Pfam" id="PF00890">
    <property type="entry name" value="FAD_binding_2"/>
    <property type="match status" value="1"/>
</dbReference>
<dbReference type="GO" id="GO:0022900">
    <property type="term" value="P:electron transport chain"/>
    <property type="evidence" value="ECO:0007669"/>
    <property type="project" value="UniProtKB-UniRule"/>
</dbReference>
<evidence type="ECO:0000256" key="9">
    <source>
        <dbReference type="ARBA" id="ARBA00022982"/>
    </source>
</evidence>
<feature type="binding site" evidence="16">
    <location>
        <position position="221"/>
    </location>
    <ligand>
        <name>FAD</name>
        <dbReference type="ChEBI" id="CHEBI:57692"/>
    </ligand>
</feature>
<dbReference type="Pfam" id="PF02910">
    <property type="entry name" value="Succ_DH_flav_C"/>
    <property type="match status" value="1"/>
</dbReference>
<reference evidence="21 22" key="1">
    <citation type="submission" date="2020-01" db="EMBL/GenBank/DDBJ databases">
        <title>Insect and environment-associated Actinomycetes.</title>
        <authorList>
            <person name="Currrie C."/>
            <person name="Chevrette M."/>
            <person name="Carlson C."/>
            <person name="Stubbendieck R."/>
            <person name="Wendt-Pienkowski E."/>
        </authorList>
    </citation>
    <scope>NUCLEOTIDE SEQUENCE [LARGE SCALE GENOMIC DNA]</scope>
    <source>
        <strain evidence="21 22">SID14172</strain>
    </source>
</reference>
<feature type="binding site" evidence="16">
    <location>
        <begin position="12"/>
        <end position="17"/>
    </location>
    <ligand>
        <name>FAD</name>
        <dbReference type="ChEBI" id="CHEBI:57692"/>
    </ligand>
</feature>
<dbReference type="PANTHER" id="PTHR11632:SF51">
    <property type="entry name" value="SUCCINATE DEHYDROGENASE [UBIQUINONE] FLAVOPROTEIN SUBUNIT, MITOCHONDRIAL"/>
    <property type="match status" value="1"/>
</dbReference>
<keyword evidence="6 18" id="KW-0813">Transport</keyword>
<sequence length="584" mass="64743">MKVHKYDTVIVGAGGAGMRAAIESTKRSRTAVLTKLYPTRSHTGAAQGGMAAALANVEEDNWEWHTFDTVKGGDYLVDQDAAEILAKEAIDSVLDLEKMGLPFNRTPNGTIDQRRFGGHSRNHGEAPVRRSCYAADRTGHMILQTLYQNCVKEGVEFFNEFYVLDQLITEVDGVKKSAGVVAYELATGEIHVFQAKSVIYASGGTGKFFKVTSNAHTLTGDGQAAVYRRGLPLEDMEFFQFHPTGIWRMGILLTEGARGEGGILRNKDGERFMEKYAPVMKDLASRDVVSRSIYTEIREGRGCGPEGDHVYLDLTHLPPEQLDAKLPDITEFARTYLGIEPYTDPIPIQPTAHYAMGGIPTNVEGEVLADNTTVVPGLYAAGEVACVSVHGANRLGTNSLLDINVFGRRAGIAAAEYAQKADFVELPEDPESLVVEQIERLRSSTGTERVAAIRRELQECMDANVMVFRTEQTIKTAVEKIAELRARYKNVSIQDKGRRFNTDLLEAVELGNLLDLAEVMAVSALARKESRGGHYREDFPNRDDVNFMRHTMAYREVGDDGAESIRLDYKPVVQTRYQPMERKY</sequence>
<feature type="binding site" evidence="15">
    <location>
        <position position="353"/>
    </location>
    <ligand>
        <name>substrate</name>
    </ligand>
</feature>
<dbReference type="GO" id="GO:0005886">
    <property type="term" value="C:plasma membrane"/>
    <property type="evidence" value="ECO:0007669"/>
    <property type="project" value="TreeGrafter"/>
</dbReference>
<dbReference type="Gene3D" id="1.20.58.100">
    <property type="entry name" value="Fumarate reductase/succinate dehydrogenase flavoprotein-like, C-terminal domain"/>
    <property type="match status" value="1"/>
</dbReference>
<evidence type="ECO:0000256" key="14">
    <source>
        <dbReference type="PIRSR" id="PIRSR000171-1"/>
    </source>
</evidence>
<dbReference type="FunFam" id="3.50.50.60:FF:000016">
    <property type="entry name" value="Succinate dehydrogenase flavoprotein subunit"/>
    <property type="match status" value="1"/>
</dbReference>
<dbReference type="InterPro" id="IPR027477">
    <property type="entry name" value="Succ_DH/fumarate_Rdtase_cat_sf"/>
</dbReference>
<evidence type="ECO:0000256" key="6">
    <source>
        <dbReference type="ARBA" id="ARBA00022448"/>
    </source>
</evidence>
<evidence type="ECO:0000256" key="11">
    <source>
        <dbReference type="ARBA" id="ARBA00023136"/>
    </source>
</evidence>
<dbReference type="NCBIfam" id="TIGR01812">
    <property type="entry name" value="sdhA_frdA_Gneg"/>
    <property type="match status" value="1"/>
</dbReference>
<feature type="binding site" evidence="16">
    <location>
        <position position="383"/>
    </location>
    <ligand>
        <name>FAD</name>
        <dbReference type="ChEBI" id="CHEBI:57692"/>
    </ligand>
</feature>
<dbReference type="EC" id="1.3.5.1" evidence="4 18"/>
<organism evidence="21 22">
    <name type="scientific">Streptomyces coelicoflavus</name>
    <dbReference type="NCBI Taxonomy" id="285562"/>
    <lineage>
        <taxon>Bacteria</taxon>
        <taxon>Bacillati</taxon>
        <taxon>Actinomycetota</taxon>
        <taxon>Actinomycetes</taxon>
        <taxon>Kitasatosporales</taxon>
        <taxon>Streptomycetaceae</taxon>
        <taxon>Streptomyces</taxon>
    </lineage>
</organism>
<dbReference type="SUPFAM" id="SSF56425">
    <property type="entry name" value="Succinate dehydrogenase/fumarate reductase flavoprotein, catalytic domain"/>
    <property type="match status" value="1"/>
</dbReference>
<evidence type="ECO:0000256" key="10">
    <source>
        <dbReference type="ARBA" id="ARBA00023002"/>
    </source>
</evidence>
<evidence type="ECO:0000256" key="1">
    <source>
        <dbReference type="ARBA" id="ARBA00004170"/>
    </source>
</evidence>
<dbReference type="Gene3D" id="4.10.80.40">
    <property type="entry name" value="succinate dehydrogenase protein domain"/>
    <property type="match status" value="1"/>
</dbReference>
<comment type="pathway">
    <text evidence="2 18">Carbohydrate metabolism; tricarboxylic acid cycle; fumarate from succinate (bacterial route): step 1/1.</text>
</comment>
<keyword evidence="22" id="KW-1185">Reference proteome</keyword>
<dbReference type="PRINTS" id="PR00368">
    <property type="entry name" value="FADPNR"/>
</dbReference>
<accession>A0A6N9ULV4</accession>
<feature type="binding site" evidence="15">
    <location>
        <position position="394"/>
    </location>
    <ligand>
        <name>substrate</name>
    </ligand>
</feature>
<comment type="catalytic activity">
    <reaction evidence="12 18">
        <text>a quinone + succinate = fumarate + a quinol</text>
        <dbReference type="Rhea" id="RHEA:40523"/>
        <dbReference type="ChEBI" id="CHEBI:24646"/>
        <dbReference type="ChEBI" id="CHEBI:29806"/>
        <dbReference type="ChEBI" id="CHEBI:30031"/>
        <dbReference type="ChEBI" id="CHEBI:132124"/>
        <dbReference type="EC" id="1.3.5.1"/>
    </reaction>
</comment>
<dbReference type="Gene3D" id="3.90.700.10">
    <property type="entry name" value="Succinate dehydrogenase/fumarate reductase flavoprotein, catalytic domain"/>
    <property type="match status" value="1"/>
</dbReference>
<dbReference type="GO" id="GO:0008177">
    <property type="term" value="F:succinate dehydrogenase (quinone) activity"/>
    <property type="evidence" value="ECO:0007669"/>
    <property type="project" value="UniProtKB-EC"/>
</dbReference>
<keyword evidence="8 16" id="KW-0274">FAD</keyword>
<dbReference type="FunFam" id="1.20.58.100:FF:000001">
    <property type="entry name" value="Succinate dehydrogenase flavoprotein subunit (SdhA)"/>
    <property type="match status" value="1"/>
</dbReference>
<dbReference type="AlphaFoldDB" id="A0A6N9ULV4"/>
<evidence type="ECO:0000256" key="8">
    <source>
        <dbReference type="ARBA" id="ARBA00022827"/>
    </source>
</evidence>
<evidence type="ECO:0000313" key="21">
    <source>
        <dbReference type="EMBL" id="NEB17143.1"/>
    </source>
</evidence>
<dbReference type="RefSeq" id="WP_087789761.1">
    <property type="nucleotide sequence ID" value="NZ_BEWB01000006.1"/>
</dbReference>
<evidence type="ECO:0000256" key="3">
    <source>
        <dbReference type="ARBA" id="ARBA00008040"/>
    </source>
</evidence>
<dbReference type="InterPro" id="IPR011281">
    <property type="entry name" value="Succ_DH_flav_su_fwd"/>
</dbReference>
<keyword evidence="7 16" id="KW-0285">Flavoprotein</keyword>
<dbReference type="GO" id="GO:0050660">
    <property type="term" value="F:flavin adenine dinucleotide binding"/>
    <property type="evidence" value="ECO:0007669"/>
    <property type="project" value="UniProtKB-UniRule"/>
</dbReference>
<feature type="domain" description="Fumarate reductase/succinate dehydrogenase flavoprotein-like C-terminal" evidence="20">
    <location>
        <begin position="454"/>
        <end position="584"/>
    </location>
</feature>
<dbReference type="GO" id="GO:0009055">
    <property type="term" value="F:electron transfer activity"/>
    <property type="evidence" value="ECO:0007669"/>
    <property type="project" value="TreeGrafter"/>
</dbReference>
<evidence type="ECO:0000259" key="19">
    <source>
        <dbReference type="Pfam" id="PF00890"/>
    </source>
</evidence>
<evidence type="ECO:0000256" key="5">
    <source>
        <dbReference type="ARBA" id="ARBA00019965"/>
    </source>
</evidence>
<proteinExistence type="inferred from homology"/>
<evidence type="ECO:0000256" key="4">
    <source>
        <dbReference type="ARBA" id="ARBA00012792"/>
    </source>
</evidence>
<dbReference type="FunFam" id="4.10.80.40:FF:000005">
    <property type="entry name" value="Succinate dehydrogenase flavoprotein subunit"/>
    <property type="match status" value="1"/>
</dbReference>
<dbReference type="PROSITE" id="PS00504">
    <property type="entry name" value="FRD_SDH_FAD_BINDING"/>
    <property type="match status" value="1"/>
</dbReference>
<comment type="caution">
    <text evidence="21">The sequence shown here is derived from an EMBL/GenBank/DDBJ whole genome shotgun (WGS) entry which is preliminary data.</text>
</comment>
<dbReference type="InterPro" id="IPR030664">
    <property type="entry name" value="SdhA/FrdA/AprA"/>
</dbReference>
<evidence type="ECO:0000256" key="16">
    <source>
        <dbReference type="PIRSR" id="PIRSR611281-3"/>
    </source>
</evidence>
<protein>
    <recommendedName>
        <fullName evidence="5 13">Succinate dehydrogenase flavoprotein subunit</fullName>
        <ecNumber evidence="4 18">1.3.5.1</ecNumber>
    </recommendedName>
</protein>
<evidence type="ECO:0000256" key="18">
    <source>
        <dbReference type="RuleBase" id="RU362051"/>
    </source>
</evidence>
<dbReference type="InterPro" id="IPR036188">
    <property type="entry name" value="FAD/NAD-bd_sf"/>
</dbReference>
<evidence type="ECO:0000256" key="15">
    <source>
        <dbReference type="PIRSR" id="PIRSR611281-2"/>
    </source>
</evidence>
<dbReference type="SUPFAM" id="SSF46977">
    <property type="entry name" value="Succinate dehydrogenase/fumarate reductase flavoprotein C-terminal domain"/>
    <property type="match status" value="1"/>
</dbReference>
<dbReference type="PIRSF" id="PIRSF000171">
    <property type="entry name" value="SDHA_APRA_LASPO"/>
    <property type="match status" value="1"/>
</dbReference>
<dbReference type="PANTHER" id="PTHR11632">
    <property type="entry name" value="SUCCINATE DEHYDROGENASE 2 FLAVOPROTEIN SUBUNIT"/>
    <property type="match status" value="1"/>
</dbReference>
<dbReference type="GO" id="GO:0009061">
    <property type="term" value="P:anaerobic respiration"/>
    <property type="evidence" value="ECO:0007669"/>
    <property type="project" value="TreeGrafter"/>
</dbReference>
<dbReference type="InterPro" id="IPR003953">
    <property type="entry name" value="FAD-dep_OxRdtase_2_FAD-bd"/>
</dbReference>
<dbReference type="SUPFAM" id="SSF51905">
    <property type="entry name" value="FAD/NAD(P)-binding domain"/>
    <property type="match status" value="1"/>
</dbReference>
<feature type="active site" description="Proton acceptor" evidence="14">
    <location>
        <position position="286"/>
    </location>
</feature>
<comment type="cofactor">
    <cofactor evidence="16">
        <name>FAD</name>
        <dbReference type="ChEBI" id="CHEBI:57692"/>
    </cofactor>
    <text evidence="16">Flavinylated by SdhE, about 5% flavinylation occurs in the absence of SdhE.</text>
</comment>
<evidence type="ECO:0000256" key="2">
    <source>
        <dbReference type="ARBA" id="ARBA00004894"/>
    </source>
</evidence>
<keyword evidence="9 18" id="KW-0249">Electron transport</keyword>
<gene>
    <name evidence="21" type="ORF">G3I46_11530</name>
</gene>
<keyword evidence="10 18" id="KW-0560">Oxidoreductase</keyword>
<dbReference type="GO" id="GO:0033765">
    <property type="term" value="F:steroid dehydrogenase activity, acting on the CH-CH group of donors"/>
    <property type="evidence" value="ECO:0007669"/>
    <property type="project" value="UniProtKB-ARBA"/>
</dbReference>